<accession>A0A8J8GKX6</accession>
<evidence type="ECO:0000313" key="1">
    <source>
        <dbReference type="EMBL" id="NUB91158.1"/>
    </source>
</evidence>
<dbReference type="EMBL" id="JABURA010000001">
    <property type="protein sequence ID" value="NUB91158.1"/>
    <property type="molecule type" value="Genomic_DNA"/>
</dbReference>
<dbReference type="RefSeq" id="WP_174701822.1">
    <property type="nucleotide sequence ID" value="NZ_JABURA010000001.1"/>
</dbReference>
<protein>
    <submittedName>
        <fullName evidence="1">Uncharacterized protein</fullName>
    </submittedName>
</protein>
<evidence type="ECO:0000313" key="2">
    <source>
        <dbReference type="Proteomes" id="UP000728647"/>
    </source>
</evidence>
<dbReference type="Proteomes" id="UP000728647">
    <property type="component" value="Unassembled WGS sequence"/>
</dbReference>
<name>A0A8J8GKX6_9EURY</name>
<dbReference type="AlphaFoldDB" id="A0A8J8GKX6"/>
<proteinExistence type="predicted"/>
<gene>
    <name evidence="1" type="ORF">HT576_09005</name>
</gene>
<comment type="caution">
    <text evidence="1">The sequence shown here is derived from an EMBL/GenBank/DDBJ whole genome shotgun (WGS) entry which is preliminary data.</text>
</comment>
<organism evidence="1 2">
    <name type="scientific">Haloterrigena gelatinilytica</name>
    <dbReference type="NCBI Taxonomy" id="2741724"/>
    <lineage>
        <taxon>Archaea</taxon>
        <taxon>Methanobacteriati</taxon>
        <taxon>Methanobacteriota</taxon>
        <taxon>Stenosarchaea group</taxon>
        <taxon>Halobacteria</taxon>
        <taxon>Halobacteriales</taxon>
        <taxon>Natrialbaceae</taxon>
        <taxon>Haloterrigena</taxon>
    </lineage>
</organism>
<reference evidence="1" key="1">
    <citation type="submission" date="2020-06" db="EMBL/GenBank/DDBJ databases">
        <title>Haloterrigena sp. nov., an extremely halophilic archaeon isolated from a saline sediment.</title>
        <authorList>
            <person name="Liu B.-B."/>
        </authorList>
    </citation>
    <scope>NUCLEOTIDE SEQUENCE</scope>
    <source>
        <strain evidence="1">SYSU A121-1</strain>
    </source>
</reference>
<sequence>MAHGVHDSAGRGDKNVYVFYEDVEVDLFPDSDSTTEETFVWWTARMTEENAEKICEQYGVQKKQVEIPLGYIDLPDPYNPGKPGDHKSWKLPEEAENELFKAVCNRYSFSYGLDHKEYFDYQPCPDPDYKFRIRVKKWTAHSAKVHFGKARYDEEDERWVIAFDESSGWHG</sequence>